<dbReference type="EC" id="1.15.1.1" evidence="1"/>
<comment type="cofactor">
    <cofactor evidence="1">
        <name>Zn(2+)</name>
        <dbReference type="ChEBI" id="CHEBI:29105"/>
    </cofactor>
    <text evidence="1">Binds 1 zinc ion per subunit.</text>
</comment>
<dbReference type="PRINTS" id="PR00068">
    <property type="entry name" value="CUZNDISMTASE"/>
</dbReference>
<keyword evidence="3" id="KW-0732">Signal</keyword>
<keyword evidence="1" id="KW-0862">Zinc</keyword>
<evidence type="ECO:0000259" key="4">
    <source>
        <dbReference type="Pfam" id="PF00080"/>
    </source>
</evidence>
<feature type="compositionally biased region" description="Low complexity" evidence="2">
    <location>
        <begin position="30"/>
        <end position="70"/>
    </location>
</feature>
<feature type="region of interest" description="Disordered" evidence="2">
    <location>
        <begin position="30"/>
        <end position="162"/>
    </location>
</feature>
<feature type="compositionally biased region" description="Gly residues" evidence="2">
    <location>
        <begin position="132"/>
        <end position="154"/>
    </location>
</feature>
<dbReference type="PROSITE" id="PS00332">
    <property type="entry name" value="SOD_CU_ZN_2"/>
    <property type="match status" value="1"/>
</dbReference>
<evidence type="ECO:0000256" key="2">
    <source>
        <dbReference type="SAM" id="MobiDB-lite"/>
    </source>
</evidence>
<evidence type="ECO:0000256" key="3">
    <source>
        <dbReference type="SAM" id="SignalP"/>
    </source>
</evidence>
<comment type="function">
    <text evidence="1">Destroys radicals which are normally produced within the cells and which are toxic to biological systems.</text>
</comment>
<dbReference type="OrthoDB" id="2015551at2759"/>
<gene>
    <name evidence="5" type="ORF">BV898_01323</name>
</gene>
<feature type="compositionally biased region" description="Gly residues" evidence="2">
    <location>
        <begin position="71"/>
        <end position="87"/>
    </location>
</feature>
<dbReference type="SUPFAM" id="SSF49329">
    <property type="entry name" value="Cu,Zn superoxide dismutase-like"/>
    <property type="match status" value="1"/>
</dbReference>
<comment type="caution">
    <text evidence="5">The sequence shown here is derived from an EMBL/GenBank/DDBJ whole genome shotgun (WGS) entry which is preliminary data.</text>
</comment>
<dbReference type="Pfam" id="PF00080">
    <property type="entry name" value="Sod_Cu"/>
    <property type="match status" value="1"/>
</dbReference>
<name>A0A1W0XBB7_HYPEX</name>
<feature type="compositionally biased region" description="Polar residues" evidence="2">
    <location>
        <begin position="95"/>
        <end position="104"/>
    </location>
</feature>
<dbReference type="InterPro" id="IPR036423">
    <property type="entry name" value="SOD-like_Cu/Zn_dom_sf"/>
</dbReference>
<reference evidence="6" key="1">
    <citation type="submission" date="2017-01" db="EMBL/GenBank/DDBJ databases">
        <title>Comparative genomics of anhydrobiosis in the tardigrade Hypsibius dujardini.</title>
        <authorList>
            <person name="Yoshida Y."/>
            <person name="Koutsovoulos G."/>
            <person name="Laetsch D."/>
            <person name="Stevens L."/>
            <person name="Kumar S."/>
            <person name="Horikawa D."/>
            <person name="Ishino K."/>
            <person name="Komine S."/>
            <person name="Tomita M."/>
            <person name="Blaxter M."/>
            <person name="Arakawa K."/>
        </authorList>
    </citation>
    <scope>NUCLEOTIDE SEQUENCE [LARGE SCALE GENOMIC DNA]</scope>
    <source>
        <strain evidence="6">Z151</strain>
    </source>
</reference>
<evidence type="ECO:0000256" key="1">
    <source>
        <dbReference type="RuleBase" id="RU000393"/>
    </source>
</evidence>
<dbReference type="Proteomes" id="UP000192578">
    <property type="component" value="Unassembled WGS sequence"/>
</dbReference>
<dbReference type="SMR" id="A0A1W0XBB7"/>
<keyword evidence="1" id="KW-0479">Metal-binding</keyword>
<dbReference type="InterPro" id="IPR018152">
    <property type="entry name" value="SOD_Cu/Zn_BS"/>
</dbReference>
<feature type="domain" description="Superoxide dismutase copper/zinc binding" evidence="4">
    <location>
        <begin position="318"/>
        <end position="456"/>
    </location>
</feature>
<comment type="catalytic activity">
    <reaction evidence="1">
        <text>2 superoxide + 2 H(+) = H2O2 + O2</text>
        <dbReference type="Rhea" id="RHEA:20696"/>
        <dbReference type="ChEBI" id="CHEBI:15378"/>
        <dbReference type="ChEBI" id="CHEBI:15379"/>
        <dbReference type="ChEBI" id="CHEBI:16240"/>
        <dbReference type="ChEBI" id="CHEBI:18421"/>
        <dbReference type="EC" id="1.15.1.1"/>
    </reaction>
</comment>
<feature type="signal peptide" evidence="3">
    <location>
        <begin position="1"/>
        <end position="23"/>
    </location>
</feature>
<keyword evidence="1" id="KW-0186">Copper</keyword>
<dbReference type="GO" id="GO:0005507">
    <property type="term" value="F:copper ion binding"/>
    <property type="evidence" value="ECO:0007669"/>
    <property type="project" value="InterPro"/>
</dbReference>
<dbReference type="AlphaFoldDB" id="A0A1W0XBB7"/>
<organism evidence="5 6">
    <name type="scientific">Hypsibius exemplaris</name>
    <name type="common">Freshwater tardigrade</name>
    <dbReference type="NCBI Taxonomy" id="2072580"/>
    <lineage>
        <taxon>Eukaryota</taxon>
        <taxon>Metazoa</taxon>
        <taxon>Ecdysozoa</taxon>
        <taxon>Tardigrada</taxon>
        <taxon>Eutardigrada</taxon>
        <taxon>Parachela</taxon>
        <taxon>Hypsibioidea</taxon>
        <taxon>Hypsibiidae</taxon>
        <taxon>Hypsibius</taxon>
    </lineage>
</organism>
<dbReference type="CDD" id="cd00305">
    <property type="entry name" value="Cu-Zn_Superoxide_Dismutase"/>
    <property type="match status" value="1"/>
</dbReference>
<comment type="cofactor">
    <cofactor evidence="1">
        <name>Cu cation</name>
        <dbReference type="ChEBI" id="CHEBI:23378"/>
    </cofactor>
    <text evidence="1">Binds 1 copper ion per subunit.</text>
</comment>
<accession>A0A1W0XBB7</accession>
<sequence>MGFTCWTTNLFVILFSASTAVYGLSGFPNQQQEEQQRNGKQQQGSFHQNQQQQQAEARQQPFPNGHNGPKPNGGGGGREFGGGGGSLGAREFNGFSPSRFNPQNAGPFPQREREPSRNEPNAFNRAPSGPFPGLGGSGRGFDGGMGPGPSGLSGRGLNMDGGPSNRPFEFNNMMAGQALLGAANLRQLEHALQARAQFMGGGGMGRGFGFPSGAGPAALELAASQLDPIAAAFVRPFFPTPRQDSGLGPSPYGPSAAINYDASVPQYRRPGGDPQPDSQYAAQFPFASAPYDPKQLAPVGYAKPLKAVVVLSSQFGITGVFNLSQSGVDQPVEITGRVNGLRPGDHGIHIHSLGDVSKSCESAGSHFNPEGVSHGSPDDVHSPPHAGDLGNIYAGDYGPAVFILSTPLISLYPPAPTLVIGRTLVIHEKPDDLGRGGDQQSRETGNAGARIACGIIGVSH</sequence>
<dbReference type="Gene3D" id="2.60.40.200">
    <property type="entry name" value="Superoxide dismutase, copper/zinc binding domain"/>
    <property type="match status" value="1"/>
</dbReference>
<keyword evidence="1" id="KW-0560">Oxidoreductase</keyword>
<dbReference type="EMBL" id="MTYJ01000005">
    <property type="protein sequence ID" value="OQV24730.1"/>
    <property type="molecule type" value="Genomic_DNA"/>
</dbReference>
<dbReference type="GO" id="GO:0004784">
    <property type="term" value="F:superoxide dismutase activity"/>
    <property type="evidence" value="ECO:0007669"/>
    <property type="project" value="UniProtKB-EC"/>
</dbReference>
<keyword evidence="6" id="KW-1185">Reference proteome</keyword>
<evidence type="ECO:0000313" key="5">
    <source>
        <dbReference type="EMBL" id="OQV24730.1"/>
    </source>
</evidence>
<feature type="chain" id="PRO_5013184457" description="Superoxide dismutase [Cu-Zn]" evidence="3">
    <location>
        <begin position="24"/>
        <end position="460"/>
    </location>
</feature>
<comment type="similarity">
    <text evidence="1">Belongs to the Cu-Zn superoxide dismutase family.</text>
</comment>
<protein>
    <recommendedName>
        <fullName evidence="1">Superoxide dismutase [Cu-Zn]</fullName>
        <ecNumber evidence="1">1.15.1.1</ecNumber>
    </recommendedName>
</protein>
<proteinExistence type="inferred from homology"/>
<dbReference type="PANTHER" id="PTHR10003">
    <property type="entry name" value="SUPEROXIDE DISMUTASE CU-ZN -RELATED"/>
    <property type="match status" value="1"/>
</dbReference>
<evidence type="ECO:0000313" key="6">
    <source>
        <dbReference type="Proteomes" id="UP000192578"/>
    </source>
</evidence>
<dbReference type="InterPro" id="IPR001424">
    <property type="entry name" value="SOD_Cu_Zn_dom"/>
</dbReference>
<dbReference type="InterPro" id="IPR024134">
    <property type="entry name" value="SOD_Cu/Zn_/chaperone"/>
</dbReference>